<evidence type="ECO:0000313" key="6">
    <source>
        <dbReference type="Proteomes" id="UP000001861"/>
    </source>
</evidence>
<dbReference type="OMA" id="NFDIPDE"/>
<dbReference type="FunFam" id="1.10.10.200:FF:000002">
    <property type="entry name" value="Probable transcriptional regulatory protein CLM62_37755"/>
    <property type="match status" value="1"/>
</dbReference>
<comment type="subcellular location">
    <subcellularLocation>
        <location evidence="1">Mitochondrion</location>
    </subcellularLocation>
</comment>
<comment type="similarity">
    <text evidence="2">Belongs to the TACO1 family.</text>
</comment>
<reference evidence="5 6" key="1">
    <citation type="journal article" date="2010" name="Proc. Natl. Acad. Sci. U.S.A.">
        <title>Insights into evolution of multicellular fungi from the assembled chromosomes of the mushroom Coprinopsis cinerea (Coprinus cinereus).</title>
        <authorList>
            <person name="Stajich J.E."/>
            <person name="Wilke S.K."/>
            <person name="Ahren D."/>
            <person name="Au C.H."/>
            <person name="Birren B.W."/>
            <person name="Borodovsky M."/>
            <person name="Burns C."/>
            <person name="Canback B."/>
            <person name="Casselton L.A."/>
            <person name="Cheng C.K."/>
            <person name="Deng J."/>
            <person name="Dietrich F.S."/>
            <person name="Fargo D.C."/>
            <person name="Farman M.L."/>
            <person name="Gathman A.C."/>
            <person name="Goldberg J."/>
            <person name="Guigo R."/>
            <person name="Hoegger P.J."/>
            <person name="Hooker J.B."/>
            <person name="Huggins A."/>
            <person name="James T.Y."/>
            <person name="Kamada T."/>
            <person name="Kilaru S."/>
            <person name="Kodira C."/>
            <person name="Kues U."/>
            <person name="Kupfer D."/>
            <person name="Kwan H.S."/>
            <person name="Lomsadze A."/>
            <person name="Li W."/>
            <person name="Lilly W.W."/>
            <person name="Ma L.J."/>
            <person name="Mackey A.J."/>
            <person name="Manning G."/>
            <person name="Martin F."/>
            <person name="Muraguchi H."/>
            <person name="Natvig D.O."/>
            <person name="Palmerini H."/>
            <person name="Ramesh M.A."/>
            <person name="Rehmeyer C.J."/>
            <person name="Roe B.A."/>
            <person name="Shenoy N."/>
            <person name="Stanke M."/>
            <person name="Ter-Hovhannisyan V."/>
            <person name="Tunlid A."/>
            <person name="Velagapudi R."/>
            <person name="Vision T.J."/>
            <person name="Zeng Q."/>
            <person name="Zolan M.E."/>
            <person name="Pukkila P.J."/>
        </authorList>
    </citation>
    <scope>NUCLEOTIDE SEQUENCE [LARGE SCALE GENOMIC DNA]</scope>
    <source>
        <strain evidence="6">Okayama-7 / 130 / ATCC MYA-4618 / FGSC 9003</strain>
    </source>
</reference>
<dbReference type="Gene3D" id="3.30.70.980">
    <property type="match status" value="2"/>
</dbReference>
<dbReference type="HAMAP" id="MF_00693">
    <property type="entry name" value="Transcrip_reg_TACO1"/>
    <property type="match status" value="1"/>
</dbReference>
<dbReference type="PANTHER" id="PTHR12532">
    <property type="entry name" value="TRANSLATIONAL ACTIVATOR OF CYTOCHROME C OXIDASE 1"/>
    <property type="match status" value="1"/>
</dbReference>
<dbReference type="GO" id="GO:0005739">
    <property type="term" value="C:mitochondrion"/>
    <property type="evidence" value="ECO:0007669"/>
    <property type="project" value="UniProtKB-SubCell"/>
</dbReference>
<dbReference type="InterPro" id="IPR049083">
    <property type="entry name" value="TACO1_YebC_N"/>
</dbReference>
<sequence>MLCRALIQRARIARRQNLEFSTSATTRAGHNKWSKIKDKKGANDTQKSVLYGRAIRDIIVAAKTGGSPDPSQNAQLAAVLKNYKEQGVPKDNLEKALAKAGAGKEKGGGESVTYEAMAFGSVGVVIECLTDNSTRTVHNIRHALSRHDARLAPVKFMFERKGCVKASLDKSLANHEKLAEDLIEAALLADAEDFDQEVDEEQNALLIKFISAPEALAKVTDAVSSFNPASIQLQSSELIYRPTEASEPSEELEAKVSGLIEELERDEDTLRVWTSVDSP</sequence>
<dbReference type="SUPFAM" id="SSF75625">
    <property type="entry name" value="YebC-like"/>
    <property type="match status" value="1"/>
</dbReference>
<dbReference type="InterPro" id="IPR029072">
    <property type="entry name" value="YebC-like"/>
</dbReference>
<feature type="domain" description="TACO1/YebC-like second and third" evidence="3">
    <location>
        <begin position="110"/>
        <end position="275"/>
    </location>
</feature>
<dbReference type="KEGG" id="cci:CC1G_03862"/>
<dbReference type="InterPro" id="IPR017856">
    <property type="entry name" value="Integrase-like_N"/>
</dbReference>
<dbReference type="STRING" id="240176.A8NH04"/>
<proteinExistence type="inferred from homology"/>
<evidence type="ECO:0000313" key="5">
    <source>
        <dbReference type="EMBL" id="EAU88190.1"/>
    </source>
</evidence>
<dbReference type="InParanoid" id="A8NH04"/>
<protein>
    <submittedName>
        <fullName evidence="5">Uncharacterized protein</fullName>
    </submittedName>
</protein>
<feature type="domain" description="TACO1/YebC-like N-terminal" evidence="4">
    <location>
        <begin position="31"/>
        <end position="100"/>
    </location>
</feature>
<dbReference type="OrthoDB" id="2017544at2759"/>
<dbReference type="Pfam" id="PF01709">
    <property type="entry name" value="Transcrip_reg"/>
    <property type="match status" value="1"/>
</dbReference>
<evidence type="ECO:0000256" key="2">
    <source>
        <dbReference type="ARBA" id="ARBA00008724"/>
    </source>
</evidence>
<evidence type="ECO:0000259" key="4">
    <source>
        <dbReference type="Pfam" id="PF20772"/>
    </source>
</evidence>
<dbReference type="eggNOG" id="KOG2972">
    <property type="taxonomic scope" value="Eukaryota"/>
</dbReference>
<keyword evidence="6" id="KW-1185">Reference proteome</keyword>
<accession>A8NH04</accession>
<organism evidence="5 6">
    <name type="scientific">Coprinopsis cinerea (strain Okayama-7 / 130 / ATCC MYA-4618 / FGSC 9003)</name>
    <name type="common">Inky cap fungus</name>
    <name type="synonym">Hormographiella aspergillata</name>
    <dbReference type="NCBI Taxonomy" id="240176"/>
    <lineage>
        <taxon>Eukaryota</taxon>
        <taxon>Fungi</taxon>
        <taxon>Dikarya</taxon>
        <taxon>Basidiomycota</taxon>
        <taxon>Agaricomycotina</taxon>
        <taxon>Agaricomycetes</taxon>
        <taxon>Agaricomycetidae</taxon>
        <taxon>Agaricales</taxon>
        <taxon>Agaricineae</taxon>
        <taxon>Psathyrellaceae</taxon>
        <taxon>Coprinopsis</taxon>
    </lineage>
</organism>
<dbReference type="Pfam" id="PF20772">
    <property type="entry name" value="TACO1_YebC_N"/>
    <property type="match status" value="1"/>
</dbReference>
<dbReference type="Proteomes" id="UP000001861">
    <property type="component" value="Unassembled WGS sequence"/>
</dbReference>
<dbReference type="Gene3D" id="1.10.10.200">
    <property type="match status" value="1"/>
</dbReference>
<dbReference type="EMBL" id="AACS02000002">
    <property type="protein sequence ID" value="EAU88190.1"/>
    <property type="molecule type" value="Genomic_DNA"/>
</dbReference>
<dbReference type="InterPro" id="IPR048300">
    <property type="entry name" value="TACO1_YebC-like_2nd/3rd_dom"/>
</dbReference>
<dbReference type="InterPro" id="IPR026564">
    <property type="entry name" value="Transcrip_reg_TACO1-like_dom3"/>
</dbReference>
<name>A8NH04_COPC7</name>
<dbReference type="AlphaFoldDB" id="A8NH04"/>
<dbReference type="InterPro" id="IPR002876">
    <property type="entry name" value="Transcrip_reg_TACO1-like"/>
</dbReference>
<evidence type="ECO:0000256" key="1">
    <source>
        <dbReference type="ARBA" id="ARBA00004173"/>
    </source>
</evidence>
<evidence type="ECO:0000259" key="3">
    <source>
        <dbReference type="Pfam" id="PF01709"/>
    </source>
</evidence>
<comment type="caution">
    <text evidence="5">The sequence shown here is derived from an EMBL/GenBank/DDBJ whole genome shotgun (WGS) entry which is preliminary data.</text>
</comment>
<dbReference type="GeneID" id="6010143"/>
<dbReference type="PANTHER" id="PTHR12532:SF0">
    <property type="entry name" value="TRANSLATIONAL ACTIVATOR OF CYTOCHROME C OXIDASE 1"/>
    <property type="match status" value="1"/>
</dbReference>
<gene>
    <name evidence="5" type="ORF">CC1G_03862</name>
</gene>
<dbReference type="VEuPathDB" id="FungiDB:CC1G_03862"/>
<dbReference type="RefSeq" id="XP_001833645.1">
    <property type="nucleotide sequence ID" value="XM_001833593.1"/>
</dbReference>
<dbReference type="FunCoup" id="A8NH04">
    <property type="interactions" value="217"/>
</dbReference>